<dbReference type="AlphaFoldDB" id="A0A369C610"/>
<accession>A0A369C610</accession>
<sequence length="63" mass="7460">MEEYATGQSTLPREDELLAFIADLEHRLAYTTRLSPIYRLRLLEARRQLEKLRDGEVRIPAHH</sequence>
<evidence type="ECO:0000313" key="1">
    <source>
        <dbReference type="EMBL" id="RCX28057.1"/>
    </source>
</evidence>
<dbReference type="RefSeq" id="WP_114280477.1">
    <property type="nucleotide sequence ID" value="NZ_QPJY01000008.1"/>
</dbReference>
<name>A0A369C610_9GAMM</name>
<dbReference type="Proteomes" id="UP000252707">
    <property type="component" value="Unassembled WGS sequence"/>
</dbReference>
<gene>
    <name evidence="1" type="ORF">DFQ59_10885</name>
</gene>
<reference evidence="1 2" key="1">
    <citation type="submission" date="2018-07" db="EMBL/GenBank/DDBJ databases">
        <title>Genomic Encyclopedia of Type Strains, Phase IV (KMG-IV): sequencing the most valuable type-strain genomes for metagenomic binning, comparative biology and taxonomic classification.</title>
        <authorList>
            <person name="Goeker M."/>
        </authorList>
    </citation>
    <scope>NUCLEOTIDE SEQUENCE [LARGE SCALE GENOMIC DNA]</scope>
    <source>
        <strain evidence="1 2">DSM 26407</strain>
    </source>
</reference>
<evidence type="ECO:0000313" key="2">
    <source>
        <dbReference type="Proteomes" id="UP000252707"/>
    </source>
</evidence>
<keyword evidence="2" id="KW-1185">Reference proteome</keyword>
<dbReference type="EMBL" id="QPJY01000008">
    <property type="protein sequence ID" value="RCX28057.1"/>
    <property type="molecule type" value="Genomic_DNA"/>
</dbReference>
<organism evidence="1 2">
    <name type="scientific">Thioalbus denitrificans</name>
    <dbReference type="NCBI Taxonomy" id="547122"/>
    <lineage>
        <taxon>Bacteria</taxon>
        <taxon>Pseudomonadati</taxon>
        <taxon>Pseudomonadota</taxon>
        <taxon>Gammaproteobacteria</taxon>
        <taxon>Chromatiales</taxon>
        <taxon>Ectothiorhodospiraceae</taxon>
        <taxon>Thioalbus</taxon>
    </lineage>
</organism>
<protein>
    <submittedName>
        <fullName evidence="1">Uncharacterized protein</fullName>
    </submittedName>
</protein>
<proteinExistence type="predicted"/>
<comment type="caution">
    <text evidence="1">The sequence shown here is derived from an EMBL/GenBank/DDBJ whole genome shotgun (WGS) entry which is preliminary data.</text>
</comment>